<evidence type="ECO:0000313" key="2">
    <source>
        <dbReference type="EMBL" id="KAK0607064.1"/>
    </source>
</evidence>
<dbReference type="EMBL" id="JAUESC010000001">
    <property type="protein sequence ID" value="KAK0607064.1"/>
    <property type="molecule type" value="Genomic_DNA"/>
</dbReference>
<accession>A0AA39TMS6</accession>
<feature type="coiled-coil region" evidence="1">
    <location>
        <begin position="80"/>
        <end position="114"/>
    </location>
</feature>
<organism evidence="2 3">
    <name type="scientific">Acer saccharum</name>
    <name type="common">Sugar maple</name>
    <dbReference type="NCBI Taxonomy" id="4024"/>
    <lineage>
        <taxon>Eukaryota</taxon>
        <taxon>Viridiplantae</taxon>
        <taxon>Streptophyta</taxon>
        <taxon>Embryophyta</taxon>
        <taxon>Tracheophyta</taxon>
        <taxon>Spermatophyta</taxon>
        <taxon>Magnoliopsida</taxon>
        <taxon>eudicotyledons</taxon>
        <taxon>Gunneridae</taxon>
        <taxon>Pentapetalae</taxon>
        <taxon>rosids</taxon>
        <taxon>malvids</taxon>
        <taxon>Sapindales</taxon>
        <taxon>Sapindaceae</taxon>
        <taxon>Hippocastanoideae</taxon>
        <taxon>Acereae</taxon>
        <taxon>Acer</taxon>
    </lineage>
</organism>
<evidence type="ECO:0000313" key="3">
    <source>
        <dbReference type="Proteomes" id="UP001168877"/>
    </source>
</evidence>
<dbReference type="AlphaFoldDB" id="A0AA39TMS6"/>
<reference evidence="2" key="2">
    <citation type="submission" date="2023-06" db="EMBL/GenBank/DDBJ databases">
        <authorList>
            <person name="Swenson N.G."/>
            <person name="Wegrzyn J.L."/>
            <person name="Mcevoy S.L."/>
        </authorList>
    </citation>
    <scope>NUCLEOTIDE SEQUENCE</scope>
    <source>
        <strain evidence="2">NS2018</strain>
        <tissue evidence="2">Leaf</tissue>
    </source>
</reference>
<keyword evidence="1" id="KW-0175">Coiled coil</keyword>
<dbReference type="Proteomes" id="UP001168877">
    <property type="component" value="Unassembled WGS sequence"/>
</dbReference>
<name>A0AA39TMS6_ACESA</name>
<keyword evidence="3" id="KW-1185">Reference proteome</keyword>
<evidence type="ECO:0000256" key="1">
    <source>
        <dbReference type="SAM" id="Coils"/>
    </source>
</evidence>
<protein>
    <submittedName>
        <fullName evidence="2">Uncharacterized protein</fullName>
    </submittedName>
</protein>
<gene>
    <name evidence="2" type="ORF">LWI29_008719</name>
</gene>
<comment type="caution">
    <text evidence="2">The sequence shown here is derived from an EMBL/GenBank/DDBJ whole genome shotgun (WGS) entry which is preliminary data.</text>
</comment>
<reference evidence="2" key="1">
    <citation type="journal article" date="2022" name="Plant J.">
        <title>Strategies of tolerance reflected in two North American maple genomes.</title>
        <authorList>
            <person name="McEvoy S.L."/>
            <person name="Sezen U.U."/>
            <person name="Trouern-Trend A."/>
            <person name="McMahon S.M."/>
            <person name="Schaberg P.G."/>
            <person name="Yang J."/>
            <person name="Wegrzyn J.L."/>
            <person name="Swenson N.G."/>
        </authorList>
    </citation>
    <scope>NUCLEOTIDE SEQUENCE</scope>
    <source>
        <strain evidence="2">NS2018</strain>
    </source>
</reference>
<proteinExistence type="predicted"/>
<sequence length="232" mass="26476">MDELQDELQRLPKIVRKVMANHRQVLKVSTSLPPSRHFDHRITLKDEAKPVNVSPYSPFEVMYGRPPLMLSTYDKGMAQNEEVERELVARDEVIAKVKKELEKAQGRMKKYYDQVASTSQTQVATSNQPVVSTTQPHDIPPNVTALYPLQSQIVALAAMVVPPPQNPRLGGDHTRRNNTQDLARVGDSSEEDKPLCEEEQEIFHDRGYRMKIEISSFDGYSWLKNFLTGYPQ</sequence>